<dbReference type="PANTHER" id="PTHR33463:SF198">
    <property type="entry name" value="RPP4C3"/>
    <property type="match status" value="1"/>
</dbReference>
<sequence>MEAVISSIGGKAGELAFDVIKHEVTYVLNYKTNLDNLKEGVEDLRDVRHRLQQSVDAARRQGRKIYQDVDKWLNTVDHKISEMAESKLKEDEERANERRFVGLCPDFKNVTGSARKLGRRQAPLLNSWRKADLIHFLSPCSTKSRMATLADDIARFAEGKLFDNVVVSNVSQTPTIEKIQTEIAAKFGLGFDDPCLDSDEKRIRLHRRLQQTKVLVILDDILVPLELEALGIPSRGENMGCKILLTSRKCDVLLSMGVPKPFAINKEEACDLFTNITQRYNLHFEDYQGFECFARAQMGLHKKLQKEPR</sequence>
<evidence type="ECO:0000256" key="2">
    <source>
        <dbReference type="SAM" id="Coils"/>
    </source>
</evidence>
<dbReference type="SUPFAM" id="SSF52540">
    <property type="entry name" value="P-loop containing nucleoside triphosphate hydrolases"/>
    <property type="match status" value="1"/>
</dbReference>
<dbReference type="Proteomes" id="UP000436088">
    <property type="component" value="Unassembled WGS sequence"/>
</dbReference>
<dbReference type="Gene3D" id="3.40.50.300">
    <property type="entry name" value="P-loop containing nucleotide triphosphate hydrolases"/>
    <property type="match status" value="1"/>
</dbReference>
<evidence type="ECO:0000256" key="1">
    <source>
        <dbReference type="ARBA" id="ARBA00022821"/>
    </source>
</evidence>
<comment type="caution">
    <text evidence="4">The sequence shown here is derived from an EMBL/GenBank/DDBJ whole genome shotgun (WGS) entry which is preliminary data.</text>
</comment>
<feature type="coiled-coil region" evidence="2">
    <location>
        <begin position="27"/>
        <end position="61"/>
    </location>
</feature>
<keyword evidence="2" id="KW-0175">Coiled coil</keyword>
<evidence type="ECO:0000313" key="5">
    <source>
        <dbReference type="Proteomes" id="UP000436088"/>
    </source>
</evidence>
<keyword evidence="1" id="KW-0611">Plant defense</keyword>
<gene>
    <name evidence="4" type="ORF">F3Y22_tig00111614pilonHSYRG00134</name>
</gene>
<feature type="domain" description="NB-ARC" evidence="3">
    <location>
        <begin position="148"/>
        <end position="279"/>
    </location>
</feature>
<keyword evidence="5" id="KW-1185">Reference proteome</keyword>
<protein>
    <recommendedName>
        <fullName evidence="3">NB-ARC domain-containing protein</fullName>
    </recommendedName>
</protein>
<evidence type="ECO:0000313" key="4">
    <source>
        <dbReference type="EMBL" id="KAE8676427.1"/>
    </source>
</evidence>
<name>A0A6A2YIL0_HIBSY</name>
<evidence type="ECO:0000259" key="3">
    <source>
        <dbReference type="Pfam" id="PF00931"/>
    </source>
</evidence>
<dbReference type="AlphaFoldDB" id="A0A6A2YIL0"/>
<dbReference type="InterPro" id="IPR050905">
    <property type="entry name" value="Plant_NBS-LRR"/>
</dbReference>
<dbReference type="PANTHER" id="PTHR33463">
    <property type="entry name" value="NB-ARC DOMAIN-CONTAINING PROTEIN-RELATED"/>
    <property type="match status" value="1"/>
</dbReference>
<dbReference type="EMBL" id="VEPZ02001383">
    <property type="protein sequence ID" value="KAE8676427.1"/>
    <property type="molecule type" value="Genomic_DNA"/>
</dbReference>
<dbReference type="GO" id="GO:0043531">
    <property type="term" value="F:ADP binding"/>
    <property type="evidence" value="ECO:0007669"/>
    <property type="project" value="InterPro"/>
</dbReference>
<accession>A0A6A2YIL0</accession>
<dbReference type="Pfam" id="PF00931">
    <property type="entry name" value="NB-ARC"/>
    <property type="match status" value="1"/>
</dbReference>
<organism evidence="4 5">
    <name type="scientific">Hibiscus syriacus</name>
    <name type="common">Rose of Sharon</name>
    <dbReference type="NCBI Taxonomy" id="106335"/>
    <lineage>
        <taxon>Eukaryota</taxon>
        <taxon>Viridiplantae</taxon>
        <taxon>Streptophyta</taxon>
        <taxon>Embryophyta</taxon>
        <taxon>Tracheophyta</taxon>
        <taxon>Spermatophyta</taxon>
        <taxon>Magnoliopsida</taxon>
        <taxon>eudicotyledons</taxon>
        <taxon>Gunneridae</taxon>
        <taxon>Pentapetalae</taxon>
        <taxon>rosids</taxon>
        <taxon>malvids</taxon>
        <taxon>Malvales</taxon>
        <taxon>Malvaceae</taxon>
        <taxon>Malvoideae</taxon>
        <taxon>Hibiscus</taxon>
    </lineage>
</organism>
<dbReference type="InterPro" id="IPR027417">
    <property type="entry name" value="P-loop_NTPase"/>
</dbReference>
<reference evidence="4" key="1">
    <citation type="submission" date="2019-09" db="EMBL/GenBank/DDBJ databases">
        <title>Draft genome information of white flower Hibiscus syriacus.</title>
        <authorList>
            <person name="Kim Y.-M."/>
        </authorList>
    </citation>
    <scope>NUCLEOTIDE SEQUENCE [LARGE SCALE GENOMIC DNA]</scope>
    <source>
        <strain evidence="4">YM2019G1</strain>
    </source>
</reference>
<proteinExistence type="predicted"/>
<dbReference type="InterPro" id="IPR002182">
    <property type="entry name" value="NB-ARC"/>
</dbReference>